<proteinExistence type="predicted"/>
<dbReference type="CDD" id="cd06222">
    <property type="entry name" value="RNase_H_like"/>
    <property type="match status" value="1"/>
</dbReference>
<evidence type="ECO:0000313" key="2">
    <source>
        <dbReference type="EMBL" id="GAU22435.1"/>
    </source>
</evidence>
<reference evidence="3" key="1">
    <citation type="journal article" date="2017" name="Front. Plant Sci.">
        <title>Climate Clever Clovers: New Paradigm to Reduce the Environmental Footprint of Ruminants by Breeding Low Methanogenic Forages Utilizing Haplotype Variation.</title>
        <authorList>
            <person name="Kaur P."/>
            <person name="Appels R."/>
            <person name="Bayer P.E."/>
            <person name="Keeble-Gagnere G."/>
            <person name="Wang J."/>
            <person name="Hirakawa H."/>
            <person name="Shirasawa K."/>
            <person name="Vercoe P."/>
            <person name="Stefanova K."/>
            <person name="Durmic Z."/>
            <person name="Nichols P."/>
            <person name="Revell C."/>
            <person name="Isobe S.N."/>
            <person name="Edwards D."/>
            <person name="Erskine W."/>
        </authorList>
    </citation>
    <scope>NUCLEOTIDE SEQUENCE [LARGE SCALE GENOMIC DNA]</scope>
    <source>
        <strain evidence="3">cv. Daliak</strain>
    </source>
</reference>
<dbReference type="AlphaFoldDB" id="A0A2Z6MH64"/>
<dbReference type="InterPro" id="IPR002156">
    <property type="entry name" value="RNaseH_domain"/>
</dbReference>
<dbReference type="Pfam" id="PF13456">
    <property type="entry name" value="RVT_3"/>
    <property type="match status" value="1"/>
</dbReference>
<keyword evidence="3" id="KW-1185">Reference proteome</keyword>
<dbReference type="EMBL" id="DF973247">
    <property type="protein sequence ID" value="GAU22435.1"/>
    <property type="molecule type" value="Genomic_DNA"/>
</dbReference>
<dbReference type="InterPro" id="IPR036397">
    <property type="entry name" value="RNaseH_sf"/>
</dbReference>
<sequence>MWQSHNNKLWRKQTETTYAVYDRACTVLTEWQTAHAEQTNSINRQLQPAELKWSKPSLGRYKCNIDASFSSDIDKVGIGMCIRDDQGKFLLAKTEWFSPTCDVEMSEAQGLLHAFRWVCDLQLEDIDFELDAKIVVTKFHSKNDDISELGDVIRDLARDSWSAAGLSSVLHNATYQQTNVMDRICAICNNESSDIVGRVAMLLWCIWHNRNDKLWNDNVQMSRQIGRHAFDVWNDWYSVHKLQSNNVSGTTKADLVRWEKPALDWVKCNVDVAFVSGSGRTSMGLCFRDNNGHFKSGMTQ</sequence>
<protein>
    <recommendedName>
        <fullName evidence="1">RNase H type-1 domain-containing protein</fullName>
    </recommendedName>
</protein>
<feature type="domain" description="RNase H type-1" evidence="1">
    <location>
        <begin position="64"/>
        <end position="155"/>
    </location>
</feature>
<dbReference type="GO" id="GO:0004523">
    <property type="term" value="F:RNA-DNA hybrid ribonuclease activity"/>
    <property type="evidence" value="ECO:0007669"/>
    <property type="project" value="InterPro"/>
</dbReference>
<organism evidence="2 3">
    <name type="scientific">Trifolium subterraneum</name>
    <name type="common">Subterranean clover</name>
    <dbReference type="NCBI Taxonomy" id="3900"/>
    <lineage>
        <taxon>Eukaryota</taxon>
        <taxon>Viridiplantae</taxon>
        <taxon>Streptophyta</taxon>
        <taxon>Embryophyta</taxon>
        <taxon>Tracheophyta</taxon>
        <taxon>Spermatophyta</taxon>
        <taxon>Magnoliopsida</taxon>
        <taxon>eudicotyledons</taxon>
        <taxon>Gunneridae</taxon>
        <taxon>Pentapetalae</taxon>
        <taxon>rosids</taxon>
        <taxon>fabids</taxon>
        <taxon>Fabales</taxon>
        <taxon>Fabaceae</taxon>
        <taxon>Papilionoideae</taxon>
        <taxon>50 kb inversion clade</taxon>
        <taxon>NPAAA clade</taxon>
        <taxon>Hologalegina</taxon>
        <taxon>IRL clade</taxon>
        <taxon>Trifolieae</taxon>
        <taxon>Trifolium</taxon>
    </lineage>
</organism>
<evidence type="ECO:0000259" key="1">
    <source>
        <dbReference type="Pfam" id="PF13456"/>
    </source>
</evidence>
<dbReference type="InterPro" id="IPR052929">
    <property type="entry name" value="RNase_H-like_EbsB-rel"/>
</dbReference>
<dbReference type="Proteomes" id="UP000242715">
    <property type="component" value="Unassembled WGS sequence"/>
</dbReference>
<gene>
    <name evidence="2" type="ORF">TSUD_123220</name>
</gene>
<dbReference type="PANTHER" id="PTHR47074:SF48">
    <property type="entry name" value="POLYNUCLEOTIDYL TRANSFERASE, RIBONUCLEASE H-LIKE SUPERFAMILY PROTEIN"/>
    <property type="match status" value="1"/>
</dbReference>
<dbReference type="GO" id="GO:0003676">
    <property type="term" value="F:nucleic acid binding"/>
    <property type="evidence" value="ECO:0007669"/>
    <property type="project" value="InterPro"/>
</dbReference>
<dbReference type="InterPro" id="IPR044730">
    <property type="entry name" value="RNase_H-like_dom_plant"/>
</dbReference>
<dbReference type="Gene3D" id="3.30.420.10">
    <property type="entry name" value="Ribonuclease H-like superfamily/Ribonuclease H"/>
    <property type="match status" value="1"/>
</dbReference>
<evidence type="ECO:0000313" key="3">
    <source>
        <dbReference type="Proteomes" id="UP000242715"/>
    </source>
</evidence>
<dbReference type="PANTHER" id="PTHR47074">
    <property type="entry name" value="BNAC02G40300D PROTEIN"/>
    <property type="match status" value="1"/>
</dbReference>
<name>A0A2Z6MH64_TRISU</name>
<dbReference type="OrthoDB" id="428918at2759"/>
<accession>A0A2Z6MH64</accession>